<dbReference type="SUPFAM" id="SSF51735">
    <property type="entry name" value="NAD(P)-binding Rossmann-fold domains"/>
    <property type="match status" value="1"/>
</dbReference>
<dbReference type="STRING" id="317619.GCA_000332315_04350"/>
<feature type="domain" description="Shikimate dehydrogenase substrate binding N-terminal" evidence="8">
    <location>
        <begin position="15"/>
        <end position="97"/>
    </location>
</feature>
<evidence type="ECO:0000256" key="4">
    <source>
        <dbReference type="ARBA" id="ARBA00022857"/>
    </source>
</evidence>
<comment type="caution">
    <text evidence="7">Lacks conserved residue(s) required for the propagation of feature annotation.</text>
</comment>
<feature type="binding site" evidence="7">
    <location>
        <position position="255"/>
    </location>
    <ligand>
        <name>NADP(+)</name>
        <dbReference type="ChEBI" id="CHEBI:58349"/>
    </ligand>
</feature>
<comment type="caution">
    <text evidence="10">The sequence shown here is derived from an EMBL/GenBank/DDBJ whole genome shotgun (WGS) entry which is preliminary data.</text>
</comment>
<feature type="binding site" evidence="7">
    <location>
        <begin position="23"/>
        <end position="25"/>
    </location>
    <ligand>
        <name>shikimate</name>
        <dbReference type="ChEBI" id="CHEBI:36208"/>
    </ligand>
</feature>
<dbReference type="InterPro" id="IPR022893">
    <property type="entry name" value="Shikimate_DH_fam"/>
</dbReference>
<dbReference type="OrthoDB" id="9792692at2"/>
<dbReference type="Pfam" id="PF08501">
    <property type="entry name" value="Shikimate_dh_N"/>
    <property type="match status" value="1"/>
</dbReference>
<keyword evidence="5 7" id="KW-0560">Oxidoreductase</keyword>
<feature type="binding site" evidence="7">
    <location>
        <position position="70"/>
    </location>
    <ligand>
        <name>shikimate</name>
        <dbReference type="ChEBI" id="CHEBI:36208"/>
    </ligand>
</feature>
<protein>
    <recommendedName>
        <fullName evidence="2 7">Shikimate dehydrogenase (NADP(+))</fullName>
        <shortName evidence="7">SDH</shortName>
        <ecNumber evidence="2 7">1.1.1.25</ecNumber>
    </recommendedName>
</protein>
<evidence type="ECO:0000259" key="9">
    <source>
        <dbReference type="Pfam" id="PF18317"/>
    </source>
</evidence>
<keyword evidence="3 7" id="KW-0028">Amino-acid biosynthesis</keyword>
<feature type="binding site" evidence="7">
    <location>
        <position position="110"/>
    </location>
    <ligand>
        <name>shikimate</name>
        <dbReference type="ChEBI" id="CHEBI:36208"/>
    </ligand>
</feature>
<evidence type="ECO:0000256" key="2">
    <source>
        <dbReference type="ARBA" id="ARBA00012962"/>
    </source>
</evidence>
<dbReference type="PANTHER" id="PTHR21089:SF1">
    <property type="entry name" value="BIFUNCTIONAL 3-DEHYDROQUINATE DEHYDRATASE_SHIKIMATE DEHYDROGENASE, CHLOROPLASTIC"/>
    <property type="match status" value="1"/>
</dbReference>
<dbReference type="PANTHER" id="PTHR21089">
    <property type="entry name" value="SHIKIMATE DEHYDROGENASE"/>
    <property type="match status" value="1"/>
</dbReference>
<evidence type="ECO:0000259" key="8">
    <source>
        <dbReference type="Pfam" id="PF08501"/>
    </source>
</evidence>
<feature type="active site" description="Proton acceptor" evidence="7">
    <location>
        <position position="74"/>
    </location>
</feature>
<dbReference type="InterPro" id="IPR036291">
    <property type="entry name" value="NAD(P)-bd_dom_sf"/>
</dbReference>
<dbReference type="InterPro" id="IPR046346">
    <property type="entry name" value="Aminoacid_DH-like_N_sf"/>
</dbReference>
<dbReference type="Gene3D" id="3.40.50.720">
    <property type="entry name" value="NAD(P)-binding Rossmann-like Domain"/>
    <property type="match status" value="1"/>
</dbReference>
<accession>A0A0M2PXX7</accession>
<dbReference type="Proteomes" id="UP000034681">
    <property type="component" value="Unassembled WGS sequence"/>
</dbReference>
<dbReference type="GO" id="GO:0009073">
    <property type="term" value="P:aromatic amino acid family biosynthetic process"/>
    <property type="evidence" value="ECO:0007669"/>
    <property type="project" value="UniProtKB-KW"/>
</dbReference>
<dbReference type="UniPathway" id="UPA00053">
    <property type="reaction ID" value="UER00087"/>
</dbReference>
<gene>
    <name evidence="7" type="primary">aroE</name>
    <name evidence="10" type="ORF">PROH_13120</name>
</gene>
<feature type="binding site" evidence="7">
    <location>
        <position position="262"/>
    </location>
    <ligand>
        <name>shikimate</name>
        <dbReference type="ChEBI" id="CHEBI:36208"/>
    </ligand>
</feature>
<sequence>MAGTCITGTTKVLAVIGDPVKHSLSPLMHNAALAALGLDYVYLAFPIRGENLGTALAGFAAIDLVGFNITIPHKQAIMPLLQDITPLAQAVGAVNTVWRTDRGWAGTNTDVLGFLAPLRRLDRPWADLPAVVLGNGGAARAVVAGLLELGCPRIQVVGRDGQRLRQFQASWPEEFRGDRIHTHHWDDLPHLLPTAGLLVNTTPLGMAPQVDRTPLGPGDLDRLPPTALVYDLIYTPNPTQLLALAQERGLGAIDGLEMLVQQGAEALRLWTQAEVPVEIMGQTLRNHLGLA</sequence>
<dbReference type="AlphaFoldDB" id="A0A0M2PXX7"/>
<dbReference type="InterPro" id="IPR041121">
    <property type="entry name" value="SDH_C"/>
</dbReference>
<name>A0A0M2PXX7_PROHO</name>
<evidence type="ECO:0000256" key="7">
    <source>
        <dbReference type="HAMAP-Rule" id="MF_00222"/>
    </source>
</evidence>
<proteinExistence type="inferred from homology"/>
<dbReference type="InterPro" id="IPR011342">
    <property type="entry name" value="Shikimate_DH"/>
</dbReference>
<comment type="similarity">
    <text evidence="7">Belongs to the shikimate dehydrogenase family.</text>
</comment>
<dbReference type="EMBL" id="AJTX02000005">
    <property type="protein sequence ID" value="KKI99523.1"/>
    <property type="molecule type" value="Genomic_DNA"/>
</dbReference>
<organism evidence="10 11">
    <name type="scientific">Prochlorothrix hollandica PCC 9006 = CALU 1027</name>
    <dbReference type="NCBI Taxonomy" id="317619"/>
    <lineage>
        <taxon>Bacteria</taxon>
        <taxon>Bacillati</taxon>
        <taxon>Cyanobacteriota</taxon>
        <taxon>Cyanophyceae</taxon>
        <taxon>Prochlorotrichales</taxon>
        <taxon>Prochlorotrichaceae</taxon>
        <taxon>Prochlorothrix</taxon>
    </lineage>
</organism>
<comment type="subunit">
    <text evidence="7">Homodimer.</text>
</comment>
<feature type="binding site" evidence="7">
    <location>
        <position position="95"/>
    </location>
    <ligand>
        <name>shikimate</name>
        <dbReference type="ChEBI" id="CHEBI:36208"/>
    </ligand>
</feature>
<evidence type="ECO:0000256" key="1">
    <source>
        <dbReference type="ARBA" id="ARBA00004871"/>
    </source>
</evidence>
<dbReference type="GO" id="GO:0008652">
    <property type="term" value="P:amino acid biosynthetic process"/>
    <property type="evidence" value="ECO:0007669"/>
    <property type="project" value="UniProtKB-KW"/>
</dbReference>
<dbReference type="HAMAP" id="MF_00222">
    <property type="entry name" value="Shikimate_DH_AroE"/>
    <property type="match status" value="1"/>
</dbReference>
<dbReference type="NCBIfam" id="TIGR00507">
    <property type="entry name" value="aroE"/>
    <property type="match status" value="1"/>
</dbReference>
<dbReference type="RefSeq" id="WP_017714446.1">
    <property type="nucleotide sequence ID" value="NZ_KB235942.1"/>
</dbReference>
<reference evidence="10" key="1">
    <citation type="submission" date="2012-04" db="EMBL/GenBank/DDBJ databases">
        <authorList>
            <person name="Borisov I.G."/>
            <person name="Ivanikova N.V."/>
            <person name="Pinevich A.V."/>
        </authorList>
    </citation>
    <scope>NUCLEOTIDE SEQUENCE</scope>
    <source>
        <strain evidence="10">CALU 1027</strain>
    </source>
</reference>
<evidence type="ECO:0000313" key="10">
    <source>
        <dbReference type="EMBL" id="KKI99523.1"/>
    </source>
</evidence>
<evidence type="ECO:0000256" key="6">
    <source>
        <dbReference type="ARBA" id="ARBA00023141"/>
    </source>
</evidence>
<dbReference type="GO" id="GO:0009423">
    <property type="term" value="P:chorismate biosynthetic process"/>
    <property type="evidence" value="ECO:0007669"/>
    <property type="project" value="UniProtKB-UniRule"/>
</dbReference>
<keyword evidence="4 7" id="KW-0521">NADP</keyword>
<dbReference type="EC" id="1.1.1.25" evidence="2 7"/>
<feature type="binding site" evidence="7">
    <location>
        <position position="232"/>
    </location>
    <ligand>
        <name>NADP(+)</name>
        <dbReference type="ChEBI" id="CHEBI:58349"/>
    </ligand>
</feature>
<feature type="binding site" evidence="7">
    <location>
        <begin position="134"/>
        <end position="138"/>
    </location>
    <ligand>
        <name>NADP(+)</name>
        <dbReference type="ChEBI" id="CHEBI:58349"/>
    </ligand>
</feature>
<keyword evidence="6 7" id="KW-0057">Aromatic amino acid biosynthesis</keyword>
<dbReference type="GO" id="GO:0005829">
    <property type="term" value="C:cytosol"/>
    <property type="evidence" value="ECO:0007669"/>
    <property type="project" value="TreeGrafter"/>
</dbReference>
<dbReference type="CDD" id="cd01065">
    <property type="entry name" value="NAD_bind_Shikimate_DH"/>
    <property type="match status" value="1"/>
</dbReference>
<dbReference type="Pfam" id="PF18317">
    <property type="entry name" value="SDH_C"/>
    <property type="match status" value="1"/>
</dbReference>
<dbReference type="GO" id="GO:0019632">
    <property type="term" value="P:shikimate metabolic process"/>
    <property type="evidence" value="ECO:0007669"/>
    <property type="project" value="InterPro"/>
</dbReference>
<keyword evidence="11" id="KW-1185">Reference proteome</keyword>
<comment type="catalytic activity">
    <reaction evidence="7">
        <text>shikimate + NADP(+) = 3-dehydroshikimate + NADPH + H(+)</text>
        <dbReference type="Rhea" id="RHEA:17737"/>
        <dbReference type="ChEBI" id="CHEBI:15378"/>
        <dbReference type="ChEBI" id="CHEBI:16630"/>
        <dbReference type="ChEBI" id="CHEBI:36208"/>
        <dbReference type="ChEBI" id="CHEBI:57783"/>
        <dbReference type="ChEBI" id="CHEBI:58349"/>
        <dbReference type="EC" id="1.1.1.25"/>
    </reaction>
</comment>
<dbReference type="NCBIfam" id="NF001314">
    <property type="entry name" value="PRK00258.2-2"/>
    <property type="match status" value="1"/>
</dbReference>
<dbReference type="Gene3D" id="3.40.50.10860">
    <property type="entry name" value="Leucine Dehydrogenase, chain A, domain 1"/>
    <property type="match status" value="1"/>
</dbReference>
<comment type="pathway">
    <text evidence="1 7">Metabolic intermediate biosynthesis; chorismate biosynthesis; chorismate from D-erythrose 4-phosphate and phosphoenolpyruvate: step 4/7.</text>
</comment>
<comment type="function">
    <text evidence="7">Involved in the biosynthesis of the chorismate, which leads to the biosynthesis of aromatic amino acids. Catalyzes the reversible NADPH linked reduction of 3-dehydroshikimate (DHSA) to yield shikimate (SA).</text>
</comment>
<dbReference type="GO" id="GO:0050661">
    <property type="term" value="F:NADP binding"/>
    <property type="evidence" value="ECO:0007669"/>
    <property type="project" value="InterPro"/>
</dbReference>
<dbReference type="SUPFAM" id="SSF53223">
    <property type="entry name" value="Aminoacid dehydrogenase-like, N-terminal domain"/>
    <property type="match status" value="1"/>
</dbReference>
<feature type="binding site" evidence="7">
    <location>
        <position position="234"/>
    </location>
    <ligand>
        <name>shikimate</name>
        <dbReference type="ChEBI" id="CHEBI:36208"/>
    </ligand>
</feature>
<evidence type="ECO:0000313" key="11">
    <source>
        <dbReference type="Proteomes" id="UP000034681"/>
    </source>
</evidence>
<evidence type="ECO:0000256" key="5">
    <source>
        <dbReference type="ARBA" id="ARBA00023002"/>
    </source>
</evidence>
<dbReference type="GO" id="GO:0004764">
    <property type="term" value="F:shikimate 3-dehydrogenase (NADP+) activity"/>
    <property type="evidence" value="ECO:0007669"/>
    <property type="project" value="UniProtKB-UniRule"/>
</dbReference>
<evidence type="ECO:0000256" key="3">
    <source>
        <dbReference type="ARBA" id="ARBA00022605"/>
    </source>
</evidence>
<dbReference type="InterPro" id="IPR013708">
    <property type="entry name" value="Shikimate_DH-bd_N"/>
</dbReference>
<feature type="domain" description="SDH C-terminal" evidence="9">
    <location>
        <begin position="255"/>
        <end position="285"/>
    </location>
</feature>
<dbReference type="eggNOG" id="COG0169">
    <property type="taxonomic scope" value="Bacteria"/>
</dbReference>